<evidence type="ECO:0000256" key="2">
    <source>
        <dbReference type="ARBA" id="ARBA00022490"/>
    </source>
</evidence>
<dbReference type="Pfam" id="PF01926">
    <property type="entry name" value="MMR_HSR1"/>
    <property type="match status" value="1"/>
</dbReference>
<reference evidence="10" key="1">
    <citation type="submission" date="2025-08" db="UniProtKB">
        <authorList>
            <consortium name="RefSeq"/>
        </authorList>
    </citation>
    <scope>IDENTIFICATION</scope>
    <source>
        <tissue evidence="10">Testes</tissue>
    </source>
</reference>
<dbReference type="GeneID" id="100375585"/>
<evidence type="ECO:0000256" key="1">
    <source>
        <dbReference type="ARBA" id="ARBA00004496"/>
    </source>
</evidence>
<feature type="compositionally biased region" description="Basic residues" evidence="7">
    <location>
        <begin position="692"/>
        <end position="709"/>
    </location>
</feature>
<dbReference type="PROSITE" id="PS51721">
    <property type="entry name" value="G_CP"/>
    <property type="match status" value="1"/>
</dbReference>
<feature type="compositionally biased region" description="Basic and acidic residues" evidence="7">
    <location>
        <begin position="285"/>
        <end position="297"/>
    </location>
</feature>
<feature type="region of interest" description="Disordered" evidence="7">
    <location>
        <begin position="249"/>
        <end position="421"/>
    </location>
</feature>
<evidence type="ECO:0000313" key="9">
    <source>
        <dbReference type="Proteomes" id="UP000694865"/>
    </source>
</evidence>
<dbReference type="InterPro" id="IPR043358">
    <property type="entry name" value="GNL1-like"/>
</dbReference>
<feature type="compositionally biased region" description="Polar residues" evidence="7">
    <location>
        <begin position="307"/>
        <end position="316"/>
    </location>
</feature>
<feature type="domain" description="CP-type G" evidence="8">
    <location>
        <begin position="164"/>
        <end position="522"/>
    </location>
</feature>
<dbReference type="PANTHER" id="PTHR45709">
    <property type="entry name" value="LARGE SUBUNIT GTPASE 1 HOMOLOG-RELATED"/>
    <property type="match status" value="1"/>
</dbReference>
<keyword evidence="2" id="KW-0963">Cytoplasm</keyword>
<evidence type="ECO:0000256" key="7">
    <source>
        <dbReference type="SAM" id="MobiDB-lite"/>
    </source>
</evidence>
<dbReference type="SUPFAM" id="SSF52540">
    <property type="entry name" value="P-loop containing nucleoside triphosphate hydrolases"/>
    <property type="match status" value="1"/>
</dbReference>
<dbReference type="InterPro" id="IPR027417">
    <property type="entry name" value="P-loop_NTPase"/>
</dbReference>
<feature type="compositionally biased region" description="Basic and acidic residues" evidence="7">
    <location>
        <begin position="339"/>
        <end position="386"/>
    </location>
</feature>
<keyword evidence="9" id="KW-1185">Reference proteome</keyword>
<keyword evidence="3" id="KW-0547">Nucleotide-binding</keyword>
<name>A0ABM0GU36_SACKO</name>
<dbReference type="RefSeq" id="XP_002737385.1">
    <property type="nucleotide sequence ID" value="XM_002737339.1"/>
</dbReference>
<dbReference type="InterPro" id="IPR030378">
    <property type="entry name" value="G_CP_dom"/>
</dbReference>
<sequence length="715" mass="80514">MGKKNKNASGLGQSVIKDRFRVKSKRQGNADTWLHTSDLQDGYDWGRLNLQSVTEQSTLDEFLAIADLAGTEFTAERLNVKVVDPSKDTGLPSIEEVSAIKDAQLQNKDFLKIPRRPAWDATTTPQQLELLERDSFLEWRRQLNVLQEKEHIVLTPFERNLDFWRQLWRVIERSDVIVQIVDGRNPLLFRCEDMEKYVKEVDENKDNLVLINKADLLNENQRKSWADYFTKIGVKVVFWSAVEEAERQKQMKEEADAEDNEEEEDEDEEEEEEESNSDDDDSDDKYDNKDTTNKDTDQSESVALDETMTTGVSKTYTTEEKSSDHCECHETDKVEEEGEKSPEKSDDKMLRCEEDKTADVEHDDCCHGGTAADEKEKLSVDTETRTSEMPTQDTGSAGNDSDGSVGCGEHDQKKVSLSDNGSEVVSSQESCSEEIANSARILNGDELLELFKSMHQGPKANKNMVTIGLVGYPNVGKSSTINALLQCKKVPVSATPGRTKHFQTLFVEPSLCLCDCPGLVMPSFVSTKAEMVVNGILPIDQMRQHLPPVSLISLYDVRGFMTAHGVPDAPRSSRYILKDYVKGKLLYRCAPPGVDEKKFQEFPQLEITDDAVSKKKVSNPTVVSAEGIRKKNTDLSEMDSAFFSQQNVRACTKGVQGVMGYVRKDADCSRHVSSDSRNSSPQSSQSSVAGKPWKKHFNKNKKEKLRRVNRHLDEC</sequence>
<feature type="compositionally biased region" description="Low complexity" evidence="7">
    <location>
        <begin position="675"/>
        <end position="687"/>
    </location>
</feature>
<evidence type="ECO:0000256" key="5">
    <source>
        <dbReference type="ARBA" id="ARBA00023134"/>
    </source>
</evidence>
<keyword evidence="5" id="KW-0342">GTP-binding</keyword>
<evidence type="ECO:0000259" key="8">
    <source>
        <dbReference type="PROSITE" id="PS51721"/>
    </source>
</evidence>
<proteinExistence type="predicted"/>
<feature type="compositionally biased region" description="Acidic residues" evidence="7">
    <location>
        <begin position="255"/>
        <end position="284"/>
    </location>
</feature>
<evidence type="ECO:0000256" key="3">
    <source>
        <dbReference type="ARBA" id="ARBA00022741"/>
    </source>
</evidence>
<feature type="compositionally biased region" description="Basic and acidic residues" evidence="7">
    <location>
        <begin position="317"/>
        <end position="332"/>
    </location>
</feature>
<evidence type="ECO:0000256" key="6">
    <source>
        <dbReference type="ARBA" id="ARBA00040145"/>
    </source>
</evidence>
<evidence type="ECO:0000256" key="4">
    <source>
        <dbReference type="ARBA" id="ARBA00022801"/>
    </source>
</evidence>
<accession>A0ABM0GU36</accession>
<gene>
    <name evidence="10" type="primary">LOC100375585</name>
</gene>
<comment type="subcellular location">
    <subcellularLocation>
        <location evidence="1">Cytoplasm</location>
    </subcellularLocation>
</comment>
<evidence type="ECO:0000313" key="10">
    <source>
        <dbReference type="RefSeq" id="XP_002737385.1"/>
    </source>
</evidence>
<keyword evidence="4" id="KW-0378">Hydrolase</keyword>
<organism evidence="9 10">
    <name type="scientific">Saccoglossus kowalevskii</name>
    <name type="common">Acorn worm</name>
    <dbReference type="NCBI Taxonomy" id="10224"/>
    <lineage>
        <taxon>Eukaryota</taxon>
        <taxon>Metazoa</taxon>
        <taxon>Hemichordata</taxon>
        <taxon>Enteropneusta</taxon>
        <taxon>Harrimaniidae</taxon>
        <taxon>Saccoglossus</taxon>
    </lineage>
</organism>
<protein>
    <recommendedName>
        <fullName evidence="6">Large subunit GTPase 1 homolog</fullName>
    </recommendedName>
</protein>
<dbReference type="Proteomes" id="UP000694865">
    <property type="component" value="Unplaced"/>
</dbReference>
<dbReference type="InterPro" id="IPR006073">
    <property type="entry name" value="GTP-bd"/>
</dbReference>
<feature type="compositionally biased region" description="Polar residues" evidence="7">
    <location>
        <begin position="387"/>
        <end position="402"/>
    </location>
</feature>
<feature type="region of interest" description="Disordered" evidence="7">
    <location>
        <begin position="669"/>
        <end position="715"/>
    </location>
</feature>
<dbReference type="Gene3D" id="3.40.50.300">
    <property type="entry name" value="P-loop containing nucleotide triphosphate hydrolases"/>
    <property type="match status" value="2"/>
</dbReference>
<dbReference type="PANTHER" id="PTHR45709:SF2">
    <property type="entry name" value="LARGE SUBUNIT GTPASE 1 HOMOLOG"/>
    <property type="match status" value="1"/>
</dbReference>